<dbReference type="GO" id="GO:0005886">
    <property type="term" value="C:plasma membrane"/>
    <property type="evidence" value="ECO:0007669"/>
    <property type="project" value="UniProtKB-SubCell"/>
</dbReference>
<keyword evidence="17" id="KW-1185">Reference proteome</keyword>
<evidence type="ECO:0000256" key="10">
    <source>
        <dbReference type="ARBA" id="ARBA00023136"/>
    </source>
</evidence>
<dbReference type="InterPro" id="IPR051378">
    <property type="entry name" value="Cell2Cell_Antifungal"/>
</dbReference>
<evidence type="ECO:0000256" key="9">
    <source>
        <dbReference type="ARBA" id="ARBA00022989"/>
    </source>
</evidence>
<evidence type="ECO:0000256" key="8">
    <source>
        <dbReference type="ARBA" id="ARBA00022949"/>
    </source>
</evidence>
<dbReference type="OrthoDB" id="1097929at2759"/>
<feature type="domain" description="Gnk2-homologous" evidence="15">
    <location>
        <begin position="14"/>
        <end position="118"/>
    </location>
</feature>
<dbReference type="Pfam" id="PF01657">
    <property type="entry name" value="Stress-antifung"/>
    <property type="match status" value="2"/>
</dbReference>
<keyword evidence="10 14" id="KW-0472">Membrane</keyword>
<keyword evidence="6" id="KW-0732">Signal</keyword>
<dbReference type="InterPro" id="IPR002902">
    <property type="entry name" value="GNK2"/>
</dbReference>
<keyword evidence="5 14" id="KW-0812">Transmembrane</keyword>
<dbReference type="PANTHER" id="PTHR32080">
    <property type="entry name" value="ANTIFUNGAL PROTEIN GINKBILOBIN-2-LIKE"/>
    <property type="match status" value="1"/>
</dbReference>
<feature type="non-terminal residue" evidence="16">
    <location>
        <position position="273"/>
    </location>
</feature>
<dbReference type="Proteomes" id="UP000015453">
    <property type="component" value="Unassembled WGS sequence"/>
</dbReference>
<evidence type="ECO:0000256" key="1">
    <source>
        <dbReference type="ARBA" id="ARBA00004251"/>
    </source>
</evidence>
<dbReference type="InterPro" id="IPR038408">
    <property type="entry name" value="GNK2_sf"/>
</dbReference>
<evidence type="ECO:0000256" key="5">
    <source>
        <dbReference type="ARBA" id="ARBA00022692"/>
    </source>
</evidence>
<accession>S8CZR9</accession>
<gene>
    <name evidence="16" type="ORF">M569_04162</name>
</gene>
<evidence type="ECO:0000256" key="3">
    <source>
        <dbReference type="ARBA" id="ARBA00022475"/>
    </source>
</evidence>
<evidence type="ECO:0000313" key="16">
    <source>
        <dbReference type="EMBL" id="EPS70601.1"/>
    </source>
</evidence>
<dbReference type="Gene3D" id="3.30.430.20">
    <property type="entry name" value="Gnk2 domain, C-X8-C-X2-C motif"/>
    <property type="match status" value="2"/>
</dbReference>
<evidence type="ECO:0000256" key="13">
    <source>
        <dbReference type="ARBA" id="ARBA00038393"/>
    </source>
</evidence>
<evidence type="ECO:0000259" key="15">
    <source>
        <dbReference type="PROSITE" id="PS51473"/>
    </source>
</evidence>
<evidence type="ECO:0000256" key="12">
    <source>
        <dbReference type="ARBA" id="ARBA00024184"/>
    </source>
</evidence>
<evidence type="ECO:0000256" key="2">
    <source>
        <dbReference type="ARBA" id="ARBA00022448"/>
    </source>
</evidence>
<dbReference type="EMBL" id="AUSU01001623">
    <property type="protein sequence ID" value="EPS70601.1"/>
    <property type="molecule type" value="Genomic_DNA"/>
</dbReference>
<dbReference type="GO" id="GO:0042742">
    <property type="term" value="P:defense response to bacterium"/>
    <property type="evidence" value="ECO:0007669"/>
    <property type="project" value="TreeGrafter"/>
</dbReference>
<protein>
    <recommendedName>
        <fullName evidence="15">Gnk2-homologous domain-containing protein</fullName>
    </recommendedName>
</protein>
<evidence type="ECO:0000256" key="14">
    <source>
        <dbReference type="SAM" id="Phobius"/>
    </source>
</evidence>
<keyword evidence="3" id="KW-1003">Cell membrane</keyword>
<keyword evidence="7" id="KW-0677">Repeat</keyword>
<comment type="caution">
    <text evidence="16">The sequence shown here is derived from an EMBL/GenBank/DDBJ whole genome shotgun (WGS) entry which is preliminary data.</text>
</comment>
<proteinExistence type="inferred from homology"/>
<evidence type="ECO:0000256" key="7">
    <source>
        <dbReference type="ARBA" id="ARBA00022737"/>
    </source>
</evidence>
<feature type="transmembrane region" description="Helical" evidence="14">
    <location>
        <begin position="245"/>
        <end position="265"/>
    </location>
</feature>
<comment type="subcellular location">
    <subcellularLocation>
        <location evidence="12">Cell junction</location>
        <location evidence="12">Plasmodesma</location>
    </subcellularLocation>
    <subcellularLocation>
        <location evidence="1">Cell membrane</location>
        <topology evidence="1">Single-pass type I membrane protein</topology>
    </subcellularLocation>
</comment>
<feature type="domain" description="Gnk2-homologous" evidence="15">
    <location>
        <begin position="120"/>
        <end position="220"/>
    </location>
</feature>
<dbReference type="AlphaFoldDB" id="S8CZR9"/>
<evidence type="ECO:0000313" key="17">
    <source>
        <dbReference type="Proteomes" id="UP000015453"/>
    </source>
</evidence>
<feature type="non-terminal residue" evidence="16">
    <location>
        <position position="1"/>
    </location>
</feature>
<dbReference type="PROSITE" id="PS51473">
    <property type="entry name" value="GNK2"/>
    <property type="match status" value="2"/>
</dbReference>
<evidence type="ECO:0000256" key="4">
    <source>
        <dbReference type="ARBA" id="ARBA00022581"/>
    </source>
</evidence>
<keyword evidence="11" id="KW-1015">Disulfide bond</keyword>
<dbReference type="GO" id="GO:0009506">
    <property type="term" value="C:plasmodesma"/>
    <property type="evidence" value="ECO:0007669"/>
    <property type="project" value="UniProtKB-SubCell"/>
</dbReference>
<organism evidence="16 17">
    <name type="scientific">Genlisea aurea</name>
    <dbReference type="NCBI Taxonomy" id="192259"/>
    <lineage>
        <taxon>Eukaryota</taxon>
        <taxon>Viridiplantae</taxon>
        <taxon>Streptophyta</taxon>
        <taxon>Embryophyta</taxon>
        <taxon>Tracheophyta</taxon>
        <taxon>Spermatophyta</taxon>
        <taxon>Magnoliopsida</taxon>
        <taxon>eudicotyledons</taxon>
        <taxon>Gunneridae</taxon>
        <taxon>Pentapetalae</taxon>
        <taxon>asterids</taxon>
        <taxon>lamiids</taxon>
        <taxon>Lamiales</taxon>
        <taxon>Lentibulariaceae</taxon>
        <taxon>Genlisea</taxon>
    </lineage>
</organism>
<keyword evidence="9 14" id="KW-1133">Transmembrane helix</keyword>
<dbReference type="PANTHER" id="PTHR32080:SF31">
    <property type="entry name" value="PLASMODESMATA-LOCATED PROTEIN 6"/>
    <property type="match status" value="1"/>
</dbReference>
<dbReference type="FunFam" id="3.30.430.20:FF:000001">
    <property type="entry name" value="cysteine-rich repeat secretory protein 3"/>
    <property type="match status" value="1"/>
</dbReference>
<evidence type="ECO:0000256" key="6">
    <source>
        <dbReference type="ARBA" id="ARBA00022729"/>
    </source>
</evidence>
<reference evidence="16 17" key="1">
    <citation type="journal article" date="2013" name="BMC Genomics">
        <title>The miniature genome of a carnivorous plant Genlisea aurea contains a low number of genes and short non-coding sequences.</title>
        <authorList>
            <person name="Leushkin E.V."/>
            <person name="Sutormin R.A."/>
            <person name="Nabieva E.R."/>
            <person name="Penin A.A."/>
            <person name="Kondrashov A.S."/>
            <person name="Logacheva M.D."/>
        </authorList>
    </citation>
    <scope>NUCLEOTIDE SEQUENCE [LARGE SCALE GENOMIC DNA]</scope>
</reference>
<comment type="similarity">
    <text evidence="13">Belongs to the cysteine-rich repeat secretory protein family. Plasmodesmata-located proteins (PDLD) subfamily.</text>
</comment>
<sequence>VFFLFATSALAAPDDFIYLGCSQIKYAAGSGYESNVNAVLSSIVNSAAFTNYDGFNVSFPRNPPPVYGLFQCRGDLGSSACHDCVSAAVARLGSACAGACGGALQLEGCFVRYDNSSFVGVEDKTVVVDKCGAATGANDADAAGRRDAVLSYLTSGDQYYRVAGAARVQGVAQCVQDLSVGECSDCLSDAVGMLKTECVSASWGDVFLAKCYARYFISPRPSAAAGGGVFGSPAGSSNDEVQRDLAILIGLVAGVTLLVIFLSFYSKYVDRKG</sequence>
<keyword evidence="4" id="KW-0945">Host-virus interaction</keyword>
<evidence type="ECO:0000256" key="11">
    <source>
        <dbReference type="ARBA" id="ARBA00023157"/>
    </source>
</evidence>
<name>S8CZR9_9LAMI</name>
<keyword evidence="2" id="KW-0813">Transport</keyword>
<keyword evidence="8" id="KW-0965">Cell junction</keyword>
<dbReference type="CDD" id="cd23509">
    <property type="entry name" value="Gnk2-like"/>
    <property type="match status" value="2"/>
</dbReference>